<name>A0AAQ3B3A3_9VIBR</name>
<reference evidence="1" key="1">
    <citation type="submission" date="2023-02" db="EMBL/GenBank/DDBJ databases">
        <title>Isolation, identification, and genome analysis of Vibrio campbellii in the Penaeus vannamei larvae stage.</title>
        <authorList>
            <person name="Huang T."/>
            <person name="Zhang B."/>
        </authorList>
    </citation>
    <scope>NUCLEOTIDE SEQUENCE</scope>
    <source>
        <strain evidence="1">20220413_1</strain>
    </source>
</reference>
<dbReference type="Proteomes" id="UP001219537">
    <property type="component" value="Chromosome 2"/>
</dbReference>
<dbReference type="EMBL" id="CP117989">
    <property type="protein sequence ID" value="WDG10685.1"/>
    <property type="molecule type" value="Genomic_DNA"/>
</dbReference>
<evidence type="ECO:0000313" key="1">
    <source>
        <dbReference type="EMBL" id="WDG10685.1"/>
    </source>
</evidence>
<accession>A0AAQ3B3A3</accession>
<evidence type="ECO:0000313" key="2">
    <source>
        <dbReference type="Proteomes" id="UP001219537"/>
    </source>
</evidence>
<proteinExistence type="predicted"/>
<sequence>MKKLPLNQEYRAAFEKVVGLLKVAQERTLSATESKQLDEHIAICHRYEKQ</sequence>
<gene>
    <name evidence="1" type="ORF">PUN50_25285</name>
</gene>
<dbReference type="AlphaFoldDB" id="A0AAQ3B3A3"/>
<dbReference type="RefSeq" id="WP_153993905.1">
    <property type="nucleotide sequence ID" value="NZ_CP020077.1"/>
</dbReference>
<organism evidence="1 2">
    <name type="scientific">Vibrio campbellii</name>
    <dbReference type="NCBI Taxonomy" id="680"/>
    <lineage>
        <taxon>Bacteria</taxon>
        <taxon>Pseudomonadati</taxon>
        <taxon>Pseudomonadota</taxon>
        <taxon>Gammaproteobacteria</taxon>
        <taxon>Vibrionales</taxon>
        <taxon>Vibrionaceae</taxon>
        <taxon>Vibrio</taxon>
    </lineage>
</organism>
<protein>
    <submittedName>
        <fullName evidence="1">Uncharacterized protein</fullName>
    </submittedName>
</protein>